<sequence>MDGVLLPLAVVLIALVVIALAVLAYINIRARRLDGRLGAFRCWSRPDTQSGWTSGIGLYGSEELSWYRLVGFSNKPVYTVARRNLELSSPVQHSQDGSMLEIRLRSGDKRYEVAVASHTYNALVSWIESGPPRPRA</sequence>
<dbReference type="Pfam" id="PF10739">
    <property type="entry name" value="DUF2550"/>
    <property type="match status" value="1"/>
</dbReference>
<dbReference type="InterPro" id="IPR019675">
    <property type="entry name" value="DUF2550"/>
</dbReference>
<keyword evidence="1" id="KW-0812">Transmembrane</keyword>
<keyword evidence="1" id="KW-1133">Transmembrane helix</keyword>
<keyword evidence="1" id="KW-0472">Membrane</keyword>
<evidence type="ECO:0008006" key="4">
    <source>
        <dbReference type="Google" id="ProtNLM"/>
    </source>
</evidence>
<comment type="caution">
    <text evidence="2">The sequence shown here is derived from an EMBL/GenBank/DDBJ whole genome shotgun (WGS) entry which is preliminary data.</text>
</comment>
<reference evidence="2" key="1">
    <citation type="submission" date="2020-08" db="EMBL/GenBank/DDBJ databases">
        <title>Sequencing the genomes of 1000 actinobacteria strains.</title>
        <authorList>
            <person name="Klenk H.-P."/>
        </authorList>
    </citation>
    <scope>NUCLEOTIDE SEQUENCE</scope>
    <source>
        <strain evidence="2">DSM 10695</strain>
    </source>
</reference>
<dbReference type="Proteomes" id="UP000617426">
    <property type="component" value="Unassembled WGS sequence"/>
</dbReference>
<name>A0A923E2R7_9ACTO</name>
<organism evidence="2 3">
    <name type="scientific">Schaalia hyovaginalis</name>
    <dbReference type="NCBI Taxonomy" id="29316"/>
    <lineage>
        <taxon>Bacteria</taxon>
        <taxon>Bacillati</taxon>
        <taxon>Actinomycetota</taxon>
        <taxon>Actinomycetes</taxon>
        <taxon>Actinomycetales</taxon>
        <taxon>Actinomycetaceae</taxon>
        <taxon>Schaalia</taxon>
    </lineage>
</organism>
<proteinExistence type="predicted"/>
<dbReference type="RefSeq" id="WP_184453005.1">
    <property type="nucleotide sequence ID" value="NZ_JACHMK010000001.1"/>
</dbReference>
<protein>
    <recommendedName>
        <fullName evidence="4">DUF2550 family protein</fullName>
    </recommendedName>
</protein>
<keyword evidence="3" id="KW-1185">Reference proteome</keyword>
<dbReference type="EMBL" id="JACHMK010000001">
    <property type="protein sequence ID" value="MBB6334931.1"/>
    <property type="molecule type" value="Genomic_DNA"/>
</dbReference>
<evidence type="ECO:0000313" key="3">
    <source>
        <dbReference type="Proteomes" id="UP000617426"/>
    </source>
</evidence>
<evidence type="ECO:0000313" key="2">
    <source>
        <dbReference type="EMBL" id="MBB6334931.1"/>
    </source>
</evidence>
<accession>A0A923E2R7</accession>
<evidence type="ECO:0000256" key="1">
    <source>
        <dbReference type="SAM" id="Phobius"/>
    </source>
</evidence>
<dbReference type="AlphaFoldDB" id="A0A923E2R7"/>
<gene>
    <name evidence="2" type="ORF">HD592_001496</name>
</gene>
<feature type="transmembrane region" description="Helical" evidence="1">
    <location>
        <begin position="6"/>
        <end position="26"/>
    </location>
</feature>